<keyword evidence="2 3" id="KW-0040">ANK repeat</keyword>
<dbReference type="InterPro" id="IPR036770">
    <property type="entry name" value="Ankyrin_rpt-contain_sf"/>
</dbReference>
<dbReference type="SUPFAM" id="SSF48403">
    <property type="entry name" value="Ankyrin repeat"/>
    <property type="match status" value="2"/>
</dbReference>
<name>A0AAD9ZBF7_9LECA</name>
<evidence type="ECO:0000313" key="4">
    <source>
        <dbReference type="EMBL" id="KAK3173033.1"/>
    </source>
</evidence>
<dbReference type="PROSITE" id="PS50297">
    <property type="entry name" value="ANK_REP_REGION"/>
    <property type="match status" value="3"/>
</dbReference>
<protein>
    <recommendedName>
        <fullName evidence="6">Ankyrin</fullName>
    </recommendedName>
</protein>
<dbReference type="Proteomes" id="UP001276659">
    <property type="component" value="Unassembled WGS sequence"/>
</dbReference>
<dbReference type="Gene3D" id="1.25.40.20">
    <property type="entry name" value="Ankyrin repeat-containing domain"/>
    <property type="match status" value="4"/>
</dbReference>
<dbReference type="EMBL" id="JASNWA010000007">
    <property type="protein sequence ID" value="KAK3173033.1"/>
    <property type="molecule type" value="Genomic_DNA"/>
</dbReference>
<keyword evidence="1" id="KW-0677">Repeat</keyword>
<keyword evidence="5" id="KW-1185">Reference proteome</keyword>
<proteinExistence type="predicted"/>
<evidence type="ECO:0000313" key="5">
    <source>
        <dbReference type="Proteomes" id="UP001276659"/>
    </source>
</evidence>
<dbReference type="AlphaFoldDB" id="A0AAD9ZBF7"/>
<evidence type="ECO:0000256" key="2">
    <source>
        <dbReference type="ARBA" id="ARBA00023043"/>
    </source>
</evidence>
<dbReference type="PANTHER" id="PTHR24198">
    <property type="entry name" value="ANKYRIN REPEAT AND PROTEIN KINASE DOMAIN-CONTAINING PROTEIN"/>
    <property type="match status" value="1"/>
</dbReference>
<evidence type="ECO:0000256" key="1">
    <source>
        <dbReference type="ARBA" id="ARBA00022737"/>
    </source>
</evidence>
<reference evidence="4" key="1">
    <citation type="submission" date="2022-11" db="EMBL/GenBank/DDBJ databases">
        <title>Chromosomal genome sequence assembly and mating type (MAT) locus characterization of the leprose asexual lichenized fungus Lepraria neglecta (Nyl.) Erichsen.</title>
        <authorList>
            <person name="Allen J.L."/>
            <person name="Pfeffer B."/>
        </authorList>
    </citation>
    <scope>NUCLEOTIDE SEQUENCE</scope>
    <source>
        <strain evidence="4">Allen 5258</strain>
    </source>
</reference>
<accession>A0AAD9ZBF7</accession>
<dbReference type="PROSITE" id="PS50088">
    <property type="entry name" value="ANK_REPEAT"/>
    <property type="match status" value="4"/>
</dbReference>
<comment type="caution">
    <text evidence="4">The sequence shown here is derived from an EMBL/GenBank/DDBJ whole genome shotgun (WGS) entry which is preliminary data.</text>
</comment>
<dbReference type="Pfam" id="PF00023">
    <property type="entry name" value="Ank"/>
    <property type="match status" value="2"/>
</dbReference>
<dbReference type="SMART" id="SM00248">
    <property type="entry name" value="ANK"/>
    <property type="match status" value="9"/>
</dbReference>
<organism evidence="4 5">
    <name type="scientific">Lepraria neglecta</name>
    <dbReference type="NCBI Taxonomy" id="209136"/>
    <lineage>
        <taxon>Eukaryota</taxon>
        <taxon>Fungi</taxon>
        <taxon>Dikarya</taxon>
        <taxon>Ascomycota</taxon>
        <taxon>Pezizomycotina</taxon>
        <taxon>Lecanoromycetes</taxon>
        <taxon>OSLEUM clade</taxon>
        <taxon>Lecanoromycetidae</taxon>
        <taxon>Lecanorales</taxon>
        <taxon>Lecanorineae</taxon>
        <taxon>Stereocaulaceae</taxon>
        <taxon>Lepraria</taxon>
    </lineage>
</organism>
<feature type="repeat" description="ANK" evidence="3">
    <location>
        <begin position="238"/>
        <end position="268"/>
    </location>
</feature>
<feature type="repeat" description="ANK" evidence="3">
    <location>
        <begin position="111"/>
        <end position="143"/>
    </location>
</feature>
<dbReference type="Pfam" id="PF12796">
    <property type="entry name" value="Ank_2"/>
    <property type="match status" value="3"/>
</dbReference>
<feature type="repeat" description="ANK" evidence="3">
    <location>
        <begin position="609"/>
        <end position="641"/>
    </location>
</feature>
<evidence type="ECO:0000256" key="3">
    <source>
        <dbReference type="PROSITE-ProRule" id="PRU00023"/>
    </source>
</evidence>
<dbReference type="InterPro" id="IPR002110">
    <property type="entry name" value="Ankyrin_rpt"/>
</dbReference>
<feature type="repeat" description="ANK" evidence="3">
    <location>
        <begin position="462"/>
        <end position="500"/>
    </location>
</feature>
<evidence type="ECO:0008006" key="6">
    <source>
        <dbReference type="Google" id="ProtNLM"/>
    </source>
</evidence>
<sequence>MEQASVLLLKAGAVCDEEYFCVIGKQWDSEYYATFRNAVQSQQISKQENVPKLLELLVQSQDLKVAEADEATRRQREYAASKSTVQFGQMAVISRLLHEGTLDVGYQDPGSGNALLHIASSNGQLDMVNVLLDHGADIDLANNHGTDEGAAILKILIQLQKAKLSVVTANSVEASTPLVWAAETGSVETLTLLLDLWERGELDHPSHMSIFHYAALSGKLAAVELLLQKGFDPMRIYDGETALHWALDDATEAVSIDIIRLLLDKGVDPCLAPIDGERVMTTAIHYFCAHDTFRKRDPDLWQAALLMLCTGDRRLDMLDADGFAPVHLLCHPKRARPWAPLEGALVGLHDLGADLDIKTRAAVPEVNCKVLANMIKLTSWNKNCSLLDETSSGGHRPRSTSIQSKLPALARRLLELNQDVDETDTDRIKHAPLEYACLVGCKKDLFGDMLQRSKYLNRRRPSGATLFHLALSKSYRDWLNEEDLVRELLAAGLDPDITNSTGTALLGAAERGLGQVAQALIGASANVNAVHKDGWNATHLAAKAGHLHTLEILATTDVRWNDLVDLTNSGGSTYHGLNVLHVAACSSKTNIIGYLTDTKNFDVNAKSTCGLTPLHLSVRCDGYASVTYLLKRGADASLATDNGTTGQCVVCY</sequence>
<dbReference type="PANTHER" id="PTHR24198:SF165">
    <property type="entry name" value="ANKYRIN REPEAT-CONTAINING PROTEIN-RELATED"/>
    <property type="match status" value="1"/>
</dbReference>
<gene>
    <name evidence="4" type="ORF">OEA41_006361</name>
</gene>